<dbReference type="AlphaFoldDB" id="A0A1G2IV78"/>
<dbReference type="STRING" id="1802223.A2358_00640"/>
<keyword evidence="1" id="KW-0472">Membrane</keyword>
<feature type="transmembrane region" description="Helical" evidence="1">
    <location>
        <begin position="33"/>
        <end position="54"/>
    </location>
</feature>
<protein>
    <submittedName>
        <fullName evidence="2">Uncharacterized protein</fullName>
    </submittedName>
</protein>
<reference evidence="2 3" key="1">
    <citation type="journal article" date="2016" name="Nat. Commun.">
        <title>Thousands of microbial genomes shed light on interconnected biogeochemical processes in an aquifer system.</title>
        <authorList>
            <person name="Anantharaman K."/>
            <person name="Brown C.T."/>
            <person name="Hug L.A."/>
            <person name="Sharon I."/>
            <person name="Castelle C.J."/>
            <person name="Probst A.J."/>
            <person name="Thomas B.C."/>
            <person name="Singh A."/>
            <person name="Wilkins M.J."/>
            <person name="Karaoz U."/>
            <person name="Brodie E.L."/>
            <person name="Williams K.H."/>
            <person name="Hubbard S.S."/>
            <person name="Banfield J.F."/>
        </authorList>
    </citation>
    <scope>NUCLEOTIDE SEQUENCE [LARGE SCALE GENOMIC DNA]</scope>
</reference>
<comment type="caution">
    <text evidence="2">The sequence shown here is derived from an EMBL/GenBank/DDBJ whole genome shotgun (WGS) entry which is preliminary data.</text>
</comment>
<feature type="transmembrane region" description="Helical" evidence="1">
    <location>
        <begin position="97"/>
        <end position="119"/>
    </location>
</feature>
<gene>
    <name evidence="2" type="ORF">A2358_00640</name>
</gene>
<proteinExistence type="predicted"/>
<keyword evidence="1" id="KW-1133">Transmembrane helix</keyword>
<sequence>MRKLFRVFALGFVVSWLWESLHSMLYSNYMGLPISGFILFRAALVDAAIISILIFIGRKFGKYKTLFILSAGFIVAVIIEILALRTGRWEYNSLMPIIPIIKTGLTPTIQLAMTAYLVALDVKAGKEYK</sequence>
<dbReference type="Proteomes" id="UP000178650">
    <property type="component" value="Unassembled WGS sequence"/>
</dbReference>
<keyword evidence="1" id="KW-0812">Transmembrane</keyword>
<accession>A0A1G2IV78</accession>
<evidence type="ECO:0000313" key="2">
    <source>
        <dbReference type="EMBL" id="OGZ78779.1"/>
    </source>
</evidence>
<feature type="transmembrane region" description="Helical" evidence="1">
    <location>
        <begin position="66"/>
        <end position="85"/>
    </location>
</feature>
<dbReference type="EMBL" id="MHPJ01000014">
    <property type="protein sequence ID" value="OGZ78779.1"/>
    <property type="molecule type" value="Genomic_DNA"/>
</dbReference>
<organism evidence="2 3">
    <name type="scientific">Candidatus Staskawiczbacteria bacterium RIFOXYB1_FULL_37_44</name>
    <dbReference type="NCBI Taxonomy" id="1802223"/>
    <lineage>
        <taxon>Bacteria</taxon>
        <taxon>Candidatus Staskawicziibacteriota</taxon>
    </lineage>
</organism>
<evidence type="ECO:0000256" key="1">
    <source>
        <dbReference type="SAM" id="Phobius"/>
    </source>
</evidence>
<evidence type="ECO:0000313" key="3">
    <source>
        <dbReference type="Proteomes" id="UP000178650"/>
    </source>
</evidence>
<name>A0A1G2IV78_9BACT</name>